<dbReference type="HOGENOM" id="CLU_078256_0_0_1"/>
<evidence type="ECO:0000256" key="1">
    <source>
        <dbReference type="SAM" id="MobiDB-lite"/>
    </source>
</evidence>
<dbReference type="OrthoDB" id="3251271at2759"/>
<keyword evidence="3" id="KW-1185">Reference proteome</keyword>
<dbReference type="EMBL" id="KL198029">
    <property type="protein sequence ID" value="KDQ16096.1"/>
    <property type="molecule type" value="Genomic_DNA"/>
</dbReference>
<organism evidence="2 3">
    <name type="scientific">Botryobasidium botryosum (strain FD-172 SS1)</name>
    <dbReference type="NCBI Taxonomy" id="930990"/>
    <lineage>
        <taxon>Eukaryota</taxon>
        <taxon>Fungi</taxon>
        <taxon>Dikarya</taxon>
        <taxon>Basidiomycota</taxon>
        <taxon>Agaricomycotina</taxon>
        <taxon>Agaricomycetes</taxon>
        <taxon>Cantharellales</taxon>
        <taxon>Botryobasidiaceae</taxon>
        <taxon>Botryobasidium</taxon>
    </lineage>
</organism>
<dbReference type="Pfam" id="PF10175">
    <property type="entry name" value="MPP6"/>
    <property type="match status" value="1"/>
</dbReference>
<dbReference type="STRING" id="930990.A0A067MX12"/>
<gene>
    <name evidence="2" type="ORF">BOTBODRAFT_65028</name>
</gene>
<feature type="compositionally biased region" description="Low complexity" evidence="1">
    <location>
        <begin position="83"/>
        <end position="99"/>
    </location>
</feature>
<sequence>MKKAGSLSNGTLSLKFMQRAGAASKVEADKKALKDDSEWHAPDAIRQALGLRTGADSGGSSQPAITYEPSYLPFLFPSYLGQSSNAGSTSTSNPPSNISGRRKFKKNGEEVAVVDTSVASDTKDNLPNDSTTRERDETHDAQVESSSTPLAADAAPPMPKPRTFLRPSGVDAAPPVAGKELSKLTAGARAGKKSKRTTLEDEKDGEKRKKKKLKQSGAGVR</sequence>
<evidence type="ECO:0000313" key="2">
    <source>
        <dbReference type="EMBL" id="KDQ16096.1"/>
    </source>
</evidence>
<name>A0A067MX12_BOTB1</name>
<dbReference type="Proteomes" id="UP000027195">
    <property type="component" value="Unassembled WGS sequence"/>
</dbReference>
<feature type="region of interest" description="Disordered" evidence="1">
    <location>
        <begin position="82"/>
        <end position="221"/>
    </location>
</feature>
<protein>
    <submittedName>
        <fullName evidence="2">Uncharacterized protein</fullName>
    </submittedName>
</protein>
<reference evidence="3" key="1">
    <citation type="journal article" date="2014" name="Proc. Natl. Acad. Sci. U.S.A.">
        <title>Extensive sampling of basidiomycete genomes demonstrates inadequacy of the white-rot/brown-rot paradigm for wood decay fungi.</title>
        <authorList>
            <person name="Riley R."/>
            <person name="Salamov A.A."/>
            <person name="Brown D.W."/>
            <person name="Nagy L.G."/>
            <person name="Floudas D."/>
            <person name="Held B.W."/>
            <person name="Levasseur A."/>
            <person name="Lombard V."/>
            <person name="Morin E."/>
            <person name="Otillar R."/>
            <person name="Lindquist E.A."/>
            <person name="Sun H."/>
            <person name="LaButti K.M."/>
            <person name="Schmutz J."/>
            <person name="Jabbour D."/>
            <person name="Luo H."/>
            <person name="Baker S.E."/>
            <person name="Pisabarro A.G."/>
            <person name="Walton J.D."/>
            <person name="Blanchette R.A."/>
            <person name="Henrissat B."/>
            <person name="Martin F."/>
            <person name="Cullen D."/>
            <person name="Hibbett D.S."/>
            <person name="Grigoriev I.V."/>
        </authorList>
    </citation>
    <scope>NUCLEOTIDE SEQUENCE [LARGE SCALE GENOMIC DNA]</scope>
    <source>
        <strain evidence="3">FD-172 SS1</strain>
    </source>
</reference>
<feature type="compositionally biased region" description="Basic and acidic residues" evidence="1">
    <location>
        <begin position="121"/>
        <end position="142"/>
    </location>
</feature>
<proteinExistence type="predicted"/>
<feature type="compositionally biased region" description="Basic and acidic residues" evidence="1">
    <location>
        <begin position="197"/>
        <end position="207"/>
    </location>
</feature>
<accession>A0A067MX12</accession>
<evidence type="ECO:0000313" key="3">
    <source>
        <dbReference type="Proteomes" id="UP000027195"/>
    </source>
</evidence>
<dbReference type="InParanoid" id="A0A067MX12"/>
<dbReference type="AlphaFoldDB" id="A0A067MX12"/>